<protein>
    <submittedName>
        <fullName evidence="1">Uncharacterized protein</fullName>
    </submittedName>
</protein>
<accession>A0A8S1EG41</accession>
<dbReference type="Proteomes" id="UP000494206">
    <property type="component" value="Unassembled WGS sequence"/>
</dbReference>
<evidence type="ECO:0000313" key="1">
    <source>
        <dbReference type="EMBL" id="CAB3398956.1"/>
    </source>
</evidence>
<dbReference type="AlphaFoldDB" id="A0A8S1EG41"/>
<proteinExistence type="predicted"/>
<reference evidence="1 2" key="1">
    <citation type="submission" date="2020-04" db="EMBL/GenBank/DDBJ databases">
        <authorList>
            <person name="Laetsch R D."/>
            <person name="Stevens L."/>
            <person name="Kumar S."/>
            <person name="Blaxter L. M."/>
        </authorList>
    </citation>
    <scope>NUCLEOTIDE SEQUENCE [LARGE SCALE GENOMIC DNA]</scope>
</reference>
<dbReference type="EMBL" id="CADEPM010000001">
    <property type="protein sequence ID" value="CAB3398956.1"/>
    <property type="molecule type" value="Genomic_DNA"/>
</dbReference>
<comment type="caution">
    <text evidence="1">The sequence shown here is derived from an EMBL/GenBank/DDBJ whole genome shotgun (WGS) entry which is preliminary data.</text>
</comment>
<name>A0A8S1EG41_9PELO</name>
<sequence>MPCIYMMQNCPDRHRLEKNTYSRKEALLASPNMESRMIVMAVDDALYSEEEIIDFCDAPNMVMRVDTNWHTIQMLFREAWMIADGNLNSGILKLTNVKRNDKAATTISEKVSFKCDDGPT</sequence>
<gene>
    <name evidence="1" type="ORF">CBOVIS_LOCUS2174</name>
</gene>
<evidence type="ECO:0000313" key="2">
    <source>
        <dbReference type="Proteomes" id="UP000494206"/>
    </source>
</evidence>
<keyword evidence="2" id="KW-1185">Reference proteome</keyword>
<organism evidence="1 2">
    <name type="scientific">Caenorhabditis bovis</name>
    <dbReference type="NCBI Taxonomy" id="2654633"/>
    <lineage>
        <taxon>Eukaryota</taxon>
        <taxon>Metazoa</taxon>
        <taxon>Ecdysozoa</taxon>
        <taxon>Nematoda</taxon>
        <taxon>Chromadorea</taxon>
        <taxon>Rhabditida</taxon>
        <taxon>Rhabditina</taxon>
        <taxon>Rhabditomorpha</taxon>
        <taxon>Rhabditoidea</taxon>
        <taxon>Rhabditidae</taxon>
        <taxon>Peloderinae</taxon>
        <taxon>Caenorhabditis</taxon>
    </lineage>
</organism>